<protein>
    <recommendedName>
        <fullName evidence="1">ACT domain-containing protein</fullName>
    </recommendedName>
</protein>
<reference evidence="2 3" key="1">
    <citation type="submission" date="2023-07" db="EMBL/GenBank/DDBJ databases">
        <title>Sequencing the genomes of 1000 actinobacteria strains.</title>
        <authorList>
            <person name="Klenk H.-P."/>
        </authorList>
    </citation>
    <scope>NUCLEOTIDE SEQUENCE [LARGE SCALE GENOMIC DNA]</scope>
    <source>
        <strain evidence="2 3">DSM 44508</strain>
    </source>
</reference>
<dbReference type="Proteomes" id="UP001183619">
    <property type="component" value="Unassembled WGS sequence"/>
</dbReference>
<evidence type="ECO:0000259" key="1">
    <source>
        <dbReference type="PROSITE" id="PS51671"/>
    </source>
</evidence>
<keyword evidence="3" id="KW-1185">Reference proteome</keyword>
<comment type="caution">
    <text evidence="2">The sequence shown here is derived from an EMBL/GenBank/DDBJ whole genome shotgun (WGS) entry which is preliminary data.</text>
</comment>
<dbReference type="InterPro" id="IPR045865">
    <property type="entry name" value="ACT-like_dom_sf"/>
</dbReference>
<organism evidence="2 3">
    <name type="scientific">Corynebacterium felinum</name>
    <dbReference type="NCBI Taxonomy" id="131318"/>
    <lineage>
        <taxon>Bacteria</taxon>
        <taxon>Bacillati</taxon>
        <taxon>Actinomycetota</taxon>
        <taxon>Actinomycetes</taxon>
        <taxon>Mycobacteriales</taxon>
        <taxon>Corynebacteriaceae</taxon>
        <taxon>Corynebacterium</taxon>
    </lineage>
</organism>
<gene>
    <name evidence="2" type="ORF">J2S37_001895</name>
</gene>
<sequence>MYLIRVLLPDTPGSLGLLAEAIGAAGGDIRSVDVVEAFLDGTAMDDMVVNLPAGTMADVLISAAHTVEGVEVDSIRPFSGTVDRRGQIEMLADVAGASTHSDAIAALVDKVPQALTSNWAILLQDGNPVARVTASEAAPEDDGSRPSQIGIERARILNPDSDFWVPATWWLLDSSLAAAPLGKSGLVLIVGRVGGPDFLPSEVEHMGHFGTILHRMLRD</sequence>
<dbReference type="PROSITE" id="PS51671">
    <property type="entry name" value="ACT"/>
    <property type="match status" value="1"/>
</dbReference>
<evidence type="ECO:0000313" key="2">
    <source>
        <dbReference type="EMBL" id="MDR7355357.1"/>
    </source>
</evidence>
<proteinExistence type="predicted"/>
<dbReference type="SUPFAM" id="SSF55021">
    <property type="entry name" value="ACT-like"/>
    <property type="match status" value="1"/>
</dbReference>
<accession>A0ABU2B9P4</accession>
<dbReference type="EMBL" id="JAVDYF010000001">
    <property type="protein sequence ID" value="MDR7355357.1"/>
    <property type="molecule type" value="Genomic_DNA"/>
</dbReference>
<feature type="domain" description="ACT" evidence="1">
    <location>
        <begin position="3"/>
        <end position="80"/>
    </location>
</feature>
<name>A0ABU2B9P4_9CORY</name>
<evidence type="ECO:0000313" key="3">
    <source>
        <dbReference type="Proteomes" id="UP001183619"/>
    </source>
</evidence>
<dbReference type="InterPro" id="IPR002912">
    <property type="entry name" value="ACT_dom"/>
</dbReference>